<evidence type="ECO:0000313" key="4">
    <source>
        <dbReference type="Proteomes" id="UP000321570"/>
    </source>
</evidence>
<accession>A0A564Z7H8</accession>
<sequence length="225" mass="26162">MSFENDVRHTLVESNRNTQQRKYERKRRKMRSSNKWQRTPFAKIMYYGHKRKPRGSDGTTIGALDRIFSTHGFPKTLVSDSGTQFTSVDFKEFCQQRSIEHIRIPPYHPQSNGQAEREREAYKKAIGEGTMGKVLQNFLLRQRSTPHSGIGKKFPAEVLMGRKLRTVHETMLPKKTRPDERRGNKKNILAVNAPVYARDYRLGHQWTAAITTKRHGSMIYYYCGG</sequence>
<proteinExistence type="predicted"/>
<name>A0A564Z7H8_HYMDI</name>
<dbReference type="EMBL" id="CABIJS010000693">
    <property type="protein sequence ID" value="VUZ55420.1"/>
    <property type="molecule type" value="Genomic_DNA"/>
</dbReference>
<dbReference type="PANTHER" id="PTHR37984:SF5">
    <property type="entry name" value="PROTEIN NYNRIN-LIKE"/>
    <property type="match status" value="1"/>
</dbReference>
<evidence type="ECO:0000256" key="1">
    <source>
        <dbReference type="SAM" id="MobiDB-lite"/>
    </source>
</evidence>
<dbReference type="GO" id="GO:0003676">
    <property type="term" value="F:nucleic acid binding"/>
    <property type="evidence" value="ECO:0007669"/>
    <property type="project" value="InterPro"/>
</dbReference>
<organism evidence="3 4">
    <name type="scientific">Hymenolepis diminuta</name>
    <name type="common">Rat tapeworm</name>
    <dbReference type="NCBI Taxonomy" id="6216"/>
    <lineage>
        <taxon>Eukaryota</taxon>
        <taxon>Metazoa</taxon>
        <taxon>Spiralia</taxon>
        <taxon>Lophotrochozoa</taxon>
        <taxon>Platyhelminthes</taxon>
        <taxon>Cestoda</taxon>
        <taxon>Eucestoda</taxon>
        <taxon>Cyclophyllidea</taxon>
        <taxon>Hymenolepididae</taxon>
        <taxon>Hymenolepis</taxon>
    </lineage>
</organism>
<dbReference type="SUPFAM" id="SSF53098">
    <property type="entry name" value="Ribonuclease H-like"/>
    <property type="match status" value="1"/>
</dbReference>
<keyword evidence="4" id="KW-1185">Reference proteome</keyword>
<evidence type="ECO:0000313" key="3">
    <source>
        <dbReference type="EMBL" id="VUZ55420.1"/>
    </source>
</evidence>
<dbReference type="InterPro" id="IPR036397">
    <property type="entry name" value="RNaseH_sf"/>
</dbReference>
<evidence type="ECO:0000259" key="2">
    <source>
        <dbReference type="PROSITE" id="PS50994"/>
    </source>
</evidence>
<feature type="region of interest" description="Disordered" evidence="1">
    <location>
        <begin position="1"/>
        <end position="35"/>
    </location>
</feature>
<dbReference type="InterPro" id="IPR012337">
    <property type="entry name" value="RNaseH-like_sf"/>
</dbReference>
<dbReference type="GO" id="GO:0015074">
    <property type="term" value="P:DNA integration"/>
    <property type="evidence" value="ECO:0007669"/>
    <property type="project" value="InterPro"/>
</dbReference>
<dbReference type="PANTHER" id="PTHR37984">
    <property type="entry name" value="PROTEIN CBG26694"/>
    <property type="match status" value="1"/>
</dbReference>
<feature type="compositionally biased region" description="Basic residues" evidence="1">
    <location>
        <begin position="23"/>
        <end position="32"/>
    </location>
</feature>
<dbReference type="PROSITE" id="PS50994">
    <property type="entry name" value="INTEGRASE"/>
    <property type="match status" value="1"/>
</dbReference>
<dbReference type="Proteomes" id="UP000321570">
    <property type="component" value="Unassembled WGS sequence"/>
</dbReference>
<dbReference type="InterPro" id="IPR001584">
    <property type="entry name" value="Integrase_cat-core"/>
</dbReference>
<protein>
    <recommendedName>
        <fullName evidence="2">Integrase catalytic domain-containing protein</fullName>
    </recommendedName>
</protein>
<dbReference type="Gene3D" id="3.30.420.10">
    <property type="entry name" value="Ribonuclease H-like superfamily/Ribonuclease H"/>
    <property type="match status" value="1"/>
</dbReference>
<reference evidence="3 4" key="1">
    <citation type="submission" date="2019-07" db="EMBL/GenBank/DDBJ databases">
        <authorList>
            <person name="Jastrzebski P J."/>
            <person name="Paukszto L."/>
            <person name="Jastrzebski P J."/>
        </authorList>
    </citation>
    <scope>NUCLEOTIDE SEQUENCE [LARGE SCALE GENOMIC DNA]</scope>
    <source>
        <strain evidence="3 4">WMS-il1</strain>
    </source>
</reference>
<dbReference type="AlphaFoldDB" id="A0A564Z7H8"/>
<dbReference type="InterPro" id="IPR050951">
    <property type="entry name" value="Retrovirus_Pol_polyprotein"/>
</dbReference>
<feature type="compositionally biased region" description="Basic and acidic residues" evidence="1">
    <location>
        <begin position="1"/>
        <end position="11"/>
    </location>
</feature>
<feature type="domain" description="Integrase catalytic" evidence="2">
    <location>
        <begin position="63"/>
        <end position="126"/>
    </location>
</feature>
<gene>
    <name evidence="3" type="ORF">WMSIL1_LOCUS13287</name>
</gene>